<dbReference type="Gene3D" id="3.30.70.100">
    <property type="match status" value="1"/>
</dbReference>
<evidence type="ECO:0000256" key="5">
    <source>
        <dbReference type="ARBA" id="ARBA00022989"/>
    </source>
</evidence>
<dbReference type="InterPro" id="IPR011066">
    <property type="entry name" value="MscS_channel_C_sf"/>
</dbReference>
<dbReference type="Gene3D" id="1.10.287.1260">
    <property type="match status" value="1"/>
</dbReference>
<feature type="chain" id="PRO_5010158426" evidence="10">
    <location>
        <begin position="25"/>
        <end position="812"/>
    </location>
</feature>
<dbReference type="PANTHER" id="PTHR30347">
    <property type="entry name" value="POTASSIUM CHANNEL RELATED"/>
    <property type="match status" value="1"/>
</dbReference>
<gene>
    <name evidence="13" type="ORF">SAMN04244559_01764</name>
</gene>
<evidence type="ECO:0000256" key="4">
    <source>
        <dbReference type="ARBA" id="ARBA00022692"/>
    </source>
</evidence>
<accession>A0A1H6HHV3</accession>
<name>A0A1H6HHV3_MAGFU</name>
<dbReference type="Pfam" id="PF00924">
    <property type="entry name" value="MS_channel_2nd"/>
    <property type="match status" value="1"/>
</dbReference>
<dbReference type="OrthoDB" id="9799209at2"/>
<keyword evidence="7" id="KW-0175">Coiled coil</keyword>
<dbReference type="InterPro" id="IPR049278">
    <property type="entry name" value="MS_channel_C"/>
</dbReference>
<dbReference type="SUPFAM" id="SSF82861">
    <property type="entry name" value="Mechanosensitive channel protein MscS (YggB), transmembrane region"/>
    <property type="match status" value="1"/>
</dbReference>
<protein>
    <submittedName>
        <fullName evidence="13">Mechanosensitive ion channel</fullName>
    </submittedName>
</protein>
<evidence type="ECO:0000256" key="3">
    <source>
        <dbReference type="ARBA" id="ARBA00022475"/>
    </source>
</evidence>
<dbReference type="AlphaFoldDB" id="A0A1H6HHV3"/>
<dbReference type="GO" id="GO:0005886">
    <property type="term" value="C:plasma membrane"/>
    <property type="evidence" value="ECO:0007669"/>
    <property type="project" value="UniProtKB-SubCell"/>
</dbReference>
<keyword evidence="3" id="KW-1003">Cell membrane</keyword>
<keyword evidence="14" id="KW-1185">Reference proteome</keyword>
<keyword evidence="5 9" id="KW-1133">Transmembrane helix</keyword>
<dbReference type="InterPro" id="IPR006685">
    <property type="entry name" value="MscS_channel_2nd"/>
</dbReference>
<dbReference type="EMBL" id="FNWO01000006">
    <property type="protein sequence ID" value="SEH35387.1"/>
    <property type="molecule type" value="Genomic_DNA"/>
</dbReference>
<keyword evidence="4 9" id="KW-0812">Transmembrane</keyword>
<feature type="coiled-coil region" evidence="7">
    <location>
        <begin position="48"/>
        <end position="75"/>
    </location>
</feature>
<feature type="domain" description="Mechanosensitive ion channel MscS C-terminal" evidence="12">
    <location>
        <begin position="678"/>
        <end position="760"/>
    </location>
</feature>
<organism evidence="13 14">
    <name type="scientific">Magnetospirillum fulvum</name>
    <name type="common">Rhodospirillum fulvum</name>
    <dbReference type="NCBI Taxonomy" id="1082"/>
    <lineage>
        <taxon>Bacteria</taxon>
        <taxon>Pseudomonadati</taxon>
        <taxon>Pseudomonadota</taxon>
        <taxon>Alphaproteobacteria</taxon>
        <taxon>Rhodospirillales</taxon>
        <taxon>Rhodospirillaceae</taxon>
        <taxon>Magnetospirillum</taxon>
    </lineage>
</organism>
<evidence type="ECO:0000256" key="6">
    <source>
        <dbReference type="ARBA" id="ARBA00023136"/>
    </source>
</evidence>
<keyword evidence="6 9" id="KW-0472">Membrane</keyword>
<comment type="subcellular location">
    <subcellularLocation>
        <location evidence="1">Cell membrane</location>
        <topology evidence="1">Multi-pass membrane protein</topology>
    </subcellularLocation>
</comment>
<reference evidence="14" key="1">
    <citation type="submission" date="2016-10" db="EMBL/GenBank/DDBJ databases">
        <authorList>
            <person name="Varghese N."/>
            <person name="Submissions S."/>
        </authorList>
    </citation>
    <scope>NUCLEOTIDE SEQUENCE [LARGE SCALE GENOMIC DNA]</scope>
    <source>
        <strain evidence="14">DSM 13234</strain>
    </source>
</reference>
<keyword evidence="10" id="KW-0732">Signal</keyword>
<sequence length="812" mass="89210">MTSPRPIVALVALLLLLFNGGAVAQGLPSLGGAASAPPAATATPQDAAADSQAQVDSLQAELDEARVDYARLGKATAPAAALPAEVVERDYLLGELMAALERHLDIIARLPEALRRVADQEEKTRAWTANPTPPPVSILAVDHQRDLLEDTRARLKAATQREGFRDQQIAGEEKRLKANEILVRQQGERIDAAQTDADKTRETWLRDVARLRSRSAAASMAEAKAAKSIDHAEIAELRALAQVQELQLAEMRRNEHFTEAELNAVLADLDRQIAPLQTRLIRQQSVSTQSHRQFDQAQRALAAFKAANPAIPAKGSVMEQRLKKLEREVALRRLQVDTDDLADDTLRRMIEARGWERAGWQFRWYLFNGKDDRDKLREAEANLALTVQKLENWQHYLRDELARTTPFGGDDSTPLAAAQSRADAQDNAALRDASRQRAVILRDAVKLVDALLHTFRSWEQDLQVRDGEKPLSSVAREGWSSVVHTVRMVWDFELFSAEDSMEVDGRRITAVRSVTIGKSLGVILLVVLGAILSRRLLNMLGAIAVSQFRLPKDHANTLVRWLHIVIVTMLFIVALYVANIPLTVFAFLGGALAIGVGFGTQVILKNFISGIILLFERPLRVGDIVEVGAVSGTVTHINIRSSTVRTSDGIEILVPNSTFIENNVTNWTYSNAKVRRSVAVGTDYASPPEKVAEVLMTIARKHPSVLEDPPPCVLLDNFGADSINFILRYWIDYASGADSSKIASEIRFMMASDLAKAGISLPYPQRVVHLHRLPDEPVPVPVPAPAPAPAPEKPSVPALAKQKEPVSAPEAG</sequence>
<dbReference type="Gene3D" id="2.30.30.60">
    <property type="match status" value="1"/>
</dbReference>
<comment type="similarity">
    <text evidence="2">Belongs to the MscS (TC 1.A.23) family.</text>
</comment>
<feature type="transmembrane region" description="Helical" evidence="9">
    <location>
        <begin position="584"/>
        <end position="604"/>
    </location>
</feature>
<evidence type="ECO:0000256" key="2">
    <source>
        <dbReference type="ARBA" id="ARBA00008017"/>
    </source>
</evidence>
<feature type="region of interest" description="Disordered" evidence="8">
    <location>
        <begin position="775"/>
        <end position="812"/>
    </location>
</feature>
<dbReference type="InterPro" id="IPR023408">
    <property type="entry name" value="MscS_beta-dom_sf"/>
</dbReference>
<feature type="signal peptide" evidence="10">
    <location>
        <begin position="1"/>
        <end position="24"/>
    </location>
</feature>
<feature type="compositionally biased region" description="Pro residues" evidence="8">
    <location>
        <begin position="776"/>
        <end position="794"/>
    </location>
</feature>
<evidence type="ECO:0000313" key="13">
    <source>
        <dbReference type="EMBL" id="SEH35387.1"/>
    </source>
</evidence>
<proteinExistence type="inferred from homology"/>
<dbReference type="PANTHER" id="PTHR30347:SF1">
    <property type="entry name" value="MECHANOSENSITIVE CHANNEL MSCK"/>
    <property type="match status" value="1"/>
</dbReference>
<feature type="transmembrane region" description="Helical" evidence="9">
    <location>
        <begin position="516"/>
        <end position="537"/>
    </location>
</feature>
<evidence type="ECO:0000259" key="11">
    <source>
        <dbReference type="Pfam" id="PF00924"/>
    </source>
</evidence>
<dbReference type="Pfam" id="PF21082">
    <property type="entry name" value="MS_channel_3rd"/>
    <property type="match status" value="1"/>
</dbReference>
<evidence type="ECO:0000313" key="14">
    <source>
        <dbReference type="Proteomes" id="UP000182983"/>
    </source>
</evidence>
<evidence type="ECO:0000256" key="8">
    <source>
        <dbReference type="SAM" id="MobiDB-lite"/>
    </source>
</evidence>
<dbReference type="InterPro" id="IPR011014">
    <property type="entry name" value="MscS_channel_TM-2"/>
</dbReference>
<dbReference type="Proteomes" id="UP000182983">
    <property type="component" value="Unassembled WGS sequence"/>
</dbReference>
<evidence type="ECO:0000256" key="10">
    <source>
        <dbReference type="SAM" id="SignalP"/>
    </source>
</evidence>
<dbReference type="SUPFAM" id="SSF50182">
    <property type="entry name" value="Sm-like ribonucleoproteins"/>
    <property type="match status" value="1"/>
</dbReference>
<evidence type="ECO:0000259" key="12">
    <source>
        <dbReference type="Pfam" id="PF21082"/>
    </source>
</evidence>
<evidence type="ECO:0000256" key="7">
    <source>
        <dbReference type="SAM" id="Coils"/>
    </source>
</evidence>
<feature type="transmembrane region" description="Helical" evidence="9">
    <location>
        <begin position="558"/>
        <end position="578"/>
    </location>
</feature>
<evidence type="ECO:0000256" key="1">
    <source>
        <dbReference type="ARBA" id="ARBA00004651"/>
    </source>
</evidence>
<dbReference type="PROSITE" id="PS01246">
    <property type="entry name" value="UPF0003"/>
    <property type="match status" value="1"/>
</dbReference>
<dbReference type="InterPro" id="IPR006686">
    <property type="entry name" value="MscS_channel_CS"/>
</dbReference>
<dbReference type="InterPro" id="IPR052702">
    <property type="entry name" value="MscS-like_channel"/>
</dbReference>
<evidence type="ECO:0000256" key="9">
    <source>
        <dbReference type="SAM" id="Phobius"/>
    </source>
</evidence>
<dbReference type="RefSeq" id="WP_074767652.1">
    <property type="nucleotide sequence ID" value="NZ_FNWO01000006.1"/>
</dbReference>
<dbReference type="InterPro" id="IPR010920">
    <property type="entry name" value="LSM_dom_sf"/>
</dbReference>
<dbReference type="SUPFAM" id="SSF82689">
    <property type="entry name" value="Mechanosensitive channel protein MscS (YggB), C-terminal domain"/>
    <property type="match status" value="1"/>
</dbReference>
<dbReference type="GO" id="GO:0008381">
    <property type="term" value="F:mechanosensitive monoatomic ion channel activity"/>
    <property type="evidence" value="ECO:0007669"/>
    <property type="project" value="UniProtKB-ARBA"/>
</dbReference>
<feature type="domain" description="Mechanosensitive ion channel MscS" evidence="11">
    <location>
        <begin position="603"/>
        <end position="668"/>
    </location>
</feature>